<evidence type="ECO:0000256" key="2">
    <source>
        <dbReference type="SAM" id="SignalP"/>
    </source>
</evidence>
<feature type="domain" description="Solute-binding protein family 5" evidence="3">
    <location>
        <begin position="111"/>
        <end position="515"/>
    </location>
</feature>
<dbReference type="SUPFAM" id="SSF53850">
    <property type="entry name" value="Periplasmic binding protein-like II"/>
    <property type="match status" value="1"/>
</dbReference>
<evidence type="ECO:0000313" key="5">
    <source>
        <dbReference type="Proteomes" id="UP001168380"/>
    </source>
</evidence>
<keyword evidence="5" id="KW-1185">Reference proteome</keyword>
<dbReference type="EMBL" id="JAULRT010000052">
    <property type="protein sequence ID" value="MDO3382323.1"/>
    <property type="molecule type" value="Genomic_DNA"/>
</dbReference>
<dbReference type="CDD" id="cd08497">
    <property type="entry name" value="MbnE-like"/>
    <property type="match status" value="1"/>
</dbReference>
<dbReference type="Pfam" id="PF00496">
    <property type="entry name" value="SBP_bac_5"/>
    <property type="match status" value="1"/>
</dbReference>
<evidence type="ECO:0000313" key="4">
    <source>
        <dbReference type="EMBL" id="MDO3382323.1"/>
    </source>
</evidence>
<dbReference type="RefSeq" id="WP_302712506.1">
    <property type="nucleotide sequence ID" value="NZ_JAULRT010000052.1"/>
</dbReference>
<accession>A0ABT8TE51</accession>
<sequence length="612" mass="70057">MSWLRVFAGYALVGVALTTLAQENDQTPAEQSVEIIKSHAFAERGDPKYGADFTHFAYANPNAPKGGELVLATIGTYDSFNRYASRGDAEVNSEAFYDSLMIGNDDEIGVYYPLIAQSLEYPSDFRWVIFNLNPAARHQDGEPITAEDVVFTFDKFMEEGVAFVKQRYADVTGVEALGEHRVKFSFGSSNKDLIGSMASLPILPKHYWASRNFSEPLSEPPLGSGAYRVSDYKMGQSATYERLKDYWAQDLPSRKGLMNFDKIRYDYYRDDTVSLEAFKAGEFDFRRESVAKQWAEGYQVPAVTQGKIVKEELEHSIPQAMQAFVFNTQFKHFQDRRVRQALNLMLDFGWLNKNLFYSSYDRNESYFENTPFKAEGKPSDEELAILKPFEEQLPAEVFGEVWRPNKTDGSGRIRTEMREALALLKSAGWELKDKKLVNSATGEAFSFEILLYSPTMERVTLPFIRNLERIGITANIRMVDSSQYLNRLRSRDFDMTPQGYSAMPYPMTDMKIIWHSDYIDSTYNQAGVQDPVIDALVEQIAANQENEDKLMALGKAFDRVALWNFYVIPQWHSDSFRIAYWNKFSRPDVRPQYSIGLDSWWYDSAKAKALGK</sequence>
<dbReference type="InterPro" id="IPR030678">
    <property type="entry name" value="Peptide/Ni-bd"/>
</dbReference>
<dbReference type="InterPro" id="IPR000914">
    <property type="entry name" value="SBP_5_dom"/>
</dbReference>
<evidence type="ECO:0000259" key="3">
    <source>
        <dbReference type="Pfam" id="PF00496"/>
    </source>
</evidence>
<dbReference type="PANTHER" id="PTHR30290:SF64">
    <property type="entry name" value="ABC TRANSPORTER PERIPLASMIC BINDING PROTEIN"/>
    <property type="match status" value="1"/>
</dbReference>
<evidence type="ECO:0000256" key="1">
    <source>
        <dbReference type="ARBA" id="ARBA00022729"/>
    </source>
</evidence>
<feature type="signal peptide" evidence="2">
    <location>
        <begin position="1"/>
        <end position="21"/>
    </location>
</feature>
<dbReference type="Gene3D" id="3.40.190.10">
    <property type="entry name" value="Periplasmic binding protein-like II"/>
    <property type="match status" value="1"/>
</dbReference>
<dbReference type="Proteomes" id="UP001168380">
    <property type="component" value="Unassembled WGS sequence"/>
</dbReference>
<name>A0ABT8TE51_9GAMM</name>
<comment type="caution">
    <text evidence="4">The sequence shown here is derived from an EMBL/GenBank/DDBJ whole genome shotgun (WGS) entry which is preliminary data.</text>
</comment>
<proteinExistence type="predicted"/>
<organism evidence="4 5">
    <name type="scientific">Gilvimarinus algae</name>
    <dbReference type="NCBI Taxonomy" id="3058037"/>
    <lineage>
        <taxon>Bacteria</taxon>
        <taxon>Pseudomonadati</taxon>
        <taxon>Pseudomonadota</taxon>
        <taxon>Gammaproteobacteria</taxon>
        <taxon>Cellvibrionales</taxon>
        <taxon>Cellvibrionaceae</taxon>
        <taxon>Gilvimarinus</taxon>
    </lineage>
</organism>
<dbReference type="PIRSF" id="PIRSF002741">
    <property type="entry name" value="MppA"/>
    <property type="match status" value="1"/>
</dbReference>
<dbReference type="Gene3D" id="3.10.105.10">
    <property type="entry name" value="Dipeptide-binding Protein, Domain 3"/>
    <property type="match status" value="1"/>
</dbReference>
<dbReference type="InterPro" id="IPR039424">
    <property type="entry name" value="SBP_5"/>
</dbReference>
<protein>
    <submittedName>
        <fullName evidence="4">Extracellular solute-binding protein</fullName>
    </submittedName>
</protein>
<reference evidence="4" key="1">
    <citation type="submission" date="2023-07" db="EMBL/GenBank/DDBJ databases">
        <title>Gilvimarinus algae sp. nov., isolated from the surface of Kelp.</title>
        <authorList>
            <person name="Sun Y.Y."/>
            <person name="Gong Y."/>
            <person name="Du Z.J."/>
        </authorList>
    </citation>
    <scope>NUCLEOTIDE SEQUENCE</scope>
    <source>
        <strain evidence="4">SDUM040014</strain>
    </source>
</reference>
<dbReference type="PANTHER" id="PTHR30290">
    <property type="entry name" value="PERIPLASMIC BINDING COMPONENT OF ABC TRANSPORTER"/>
    <property type="match status" value="1"/>
</dbReference>
<gene>
    <name evidence="4" type="ORF">QWI16_09060</name>
</gene>
<feature type="chain" id="PRO_5047138784" evidence="2">
    <location>
        <begin position="22"/>
        <end position="612"/>
    </location>
</feature>
<keyword evidence="1 2" id="KW-0732">Signal</keyword>